<dbReference type="GO" id="GO:0045892">
    <property type="term" value="P:negative regulation of DNA-templated transcription"/>
    <property type="evidence" value="ECO:0007669"/>
    <property type="project" value="TreeGrafter"/>
</dbReference>
<feature type="region of interest" description="Disordered" evidence="9">
    <location>
        <begin position="251"/>
        <end position="313"/>
    </location>
</feature>
<dbReference type="Pfam" id="PF21319">
    <property type="entry name" value="zf-FCS_1"/>
    <property type="match status" value="1"/>
</dbReference>
<dbReference type="PANTHER" id="PTHR12247:SF86">
    <property type="entry name" value="POLYHOMEOTIC-LIKE PROTEIN 2"/>
    <property type="match status" value="1"/>
</dbReference>
<keyword evidence="4 8" id="KW-0863">Zinc-finger</keyword>
<feature type="compositionally biased region" description="Polar residues" evidence="9">
    <location>
        <begin position="674"/>
        <end position="689"/>
    </location>
</feature>
<reference evidence="12" key="1">
    <citation type="submission" date="2021-02" db="EMBL/GenBank/DDBJ databases">
        <title>Comparative genomics reveals that relaxation of natural selection precedes convergent phenotypic evolution of cavefish.</title>
        <authorList>
            <person name="Peng Z."/>
        </authorList>
    </citation>
    <scope>NUCLEOTIDE SEQUENCE</scope>
    <source>
        <tissue evidence="12">Muscle</tissue>
    </source>
</reference>
<gene>
    <name evidence="12" type="ORF">IRJ41_014733</name>
</gene>
<keyword evidence="7" id="KW-0539">Nucleus</keyword>
<comment type="caution">
    <text evidence="12">The sequence shown here is derived from an EMBL/GenBank/DDBJ whole genome shotgun (WGS) entry which is preliminary data.</text>
</comment>
<comment type="subcellular location">
    <subcellularLocation>
        <location evidence="1">Nucleus</location>
    </subcellularLocation>
</comment>
<feature type="compositionally biased region" description="Polar residues" evidence="9">
    <location>
        <begin position="523"/>
        <end position="544"/>
    </location>
</feature>
<evidence type="ECO:0000313" key="12">
    <source>
        <dbReference type="EMBL" id="KAI7794101.1"/>
    </source>
</evidence>
<dbReference type="GO" id="GO:0008270">
    <property type="term" value="F:zinc ion binding"/>
    <property type="evidence" value="ECO:0007669"/>
    <property type="project" value="UniProtKB-KW"/>
</dbReference>
<evidence type="ECO:0000256" key="9">
    <source>
        <dbReference type="SAM" id="MobiDB-lite"/>
    </source>
</evidence>
<keyword evidence="3" id="KW-0479">Metal-binding</keyword>
<evidence type="ECO:0000259" key="11">
    <source>
        <dbReference type="PROSITE" id="PS51024"/>
    </source>
</evidence>
<evidence type="ECO:0000256" key="6">
    <source>
        <dbReference type="ARBA" id="ARBA00023125"/>
    </source>
</evidence>
<proteinExistence type="predicted"/>
<evidence type="ECO:0000256" key="4">
    <source>
        <dbReference type="ARBA" id="ARBA00022771"/>
    </source>
</evidence>
<evidence type="ECO:0000256" key="2">
    <source>
        <dbReference type="ARBA" id="ARBA00022473"/>
    </source>
</evidence>
<sequence>MEKEQGSVASSASVTTPSPTLNSTSISTTSTSSSRPQVLPQISIYGGITDRQTVQVIQQALNRQPSTAAAQYLQQMYAAQQQHLMLQQHLSLAAVQQASIVAGRQSCSQNGTASQQTVASQTTINLATSQAAAHLISRAQSGSSVPVCIAQQAVLLGNSSTLTASQAQMYLRAQMAQQTNLVQVARSLGRAVPLSPQFIFTPTASVTTVQQETSALSITTPSNGVQVQNLALRGQQGALASSLSQTQLQSLSVKQSPGASAQLPANSQPAVRLQSPGAEPNPQGSAGKAGCTETLHPAEAGRSDDKTSEPKMRELNTCPSVTSVSGHPLISTAYTQIQTHQLLQQHKQHFVIQQQPPIMQRAQAQLLEAATIQPHTVQTVTIQPVLPAQPQQCPIPVLPKVPDTCQQATVFHSTSALGQKGQSPVLSPNKATPLQLTSVNLQIQPAQLGVAAHDGSDNDTPVPLEVRDLCPVQNHQQLLCIPSQVPTQTEQCQWLKQCDQSHTTENTEVNRVNVKAGVGSPPAMTSGSGNNAPTVTGSTPQNGESKPPPKAIVKPQILTHVIEGFVIQEGAEPFPVERPSLLLENLKKQNQTSHTTDAEMEDLSQQELMNQDGEPVLSCEFCGSVDLASNFKRSKRFCSMVCAKRYNVGCTKRMGLFPSKANLETLKKQRASDINHQNNSTDIKKQNPSALAATGASMLSPHPSHPSHGGSSLCSDMSSYDEPVSPLSAASSGAQRLPNEERSELPFLTQHFLASDPIKWNVEDVYEFICSLQGCQEIAEEFRSQEIDGQALLLLKEDHLMSTMNIKLGPALKIFDQINMLKDS</sequence>
<dbReference type="SUPFAM" id="SSF47769">
    <property type="entry name" value="SAM/Pointed domain"/>
    <property type="match status" value="1"/>
</dbReference>
<evidence type="ECO:0000256" key="3">
    <source>
        <dbReference type="ARBA" id="ARBA00022723"/>
    </source>
</evidence>
<protein>
    <submittedName>
        <fullName evidence="12">Polyhomeotic-like protein 2 isoform a</fullName>
    </submittedName>
</protein>
<feature type="domain" description="SAM" evidence="10">
    <location>
        <begin position="760"/>
        <end position="824"/>
    </location>
</feature>
<feature type="domain" description="FCS-type" evidence="11">
    <location>
        <begin position="610"/>
        <end position="644"/>
    </location>
</feature>
<feature type="compositionally biased region" description="Basic and acidic residues" evidence="9">
    <location>
        <begin position="299"/>
        <end position="313"/>
    </location>
</feature>
<accession>A0A9W7WBL3</accession>
<dbReference type="GO" id="GO:0035102">
    <property type="term" value="C:PRC1 complex"/>
    <property type="evidence" value="ECO:0007669"/>
    <property type="project" value="TreeGrafter"/>
</dbReference>
<dbReference type="InterPro" id="IPR013761">
    <property type="entry name" value="SAM/pointed_sf"/>
</dbReference>
<dbReference type="PROSITE" id="PS51024">
    <property type="entry name" value="ZF_FCS"/>
    <property type="match status" value="1"/>
</dbReference>
<dbReference type="SMART" id="SM00454">
    <property type="entry name" value="SAM"/>
    <property type="match status" value="1"/>
</dbReference>
<feature type="region of interest" description="Disordered" evidence="9">
    <location>
        <begin position="669"/>
        <end position="715"/>
    </location>
</feature>
<dbReference type="GO" id="GO:0042393">
    <property type="term" value="F:histone binding"/>
    <property type="evidence" value="ECO:0007669"/>
    <property type="project" value="TreeGrafter"/>
</dbReference>
<feature type="compositionally biased region" description="Low complexity" evidence="9">
    <location>
        <begin position="7"/>
        <end position="34"/>
    </location>
</feature>
<dbReference type="AlphaFoldDB" id="A0A9W7WBL3"/>
<dbReference type="Pfam" id="PF16616">
    <property type="entry name" value="PHC2_SAM_assoc"/>
    <property type="match status" value="1"/>
</dbReference>
<evidence type="ECO:0000259" key="10">
    <source>
        <dbReference type="PROSITE" id="PS50105"/>
    </source>
</evidence>
<feature type="region of interest" description="Disordered" evidence="9">
    <location>
        <begin position="1"/>
        <end position="34"/>
    </location>
</feature>
<dbReference type="PANTHER" id="PTHR12247">
    <property type="entry name" value="POLYCOMB GROUP PROTEIN"/>
    <property type="match status" value="1"/>
</dbReference>
<keyword evidence="13" id="KW-1185">Reference proteome</keyword>
<evidence type="ECO:0000256" key="1">
    <source>
        <dbReference type="ARBA" id="ARBA00004123"/>
    </source>
</evidence>
<dbReference type="Proteomes" id="UP001059041">
    <property type="component" value="Linkage Group LG21"/>
</dbReference>
<keyword evidence="2" id="KW-0217">Developmental protein</keyword>
<name>A0A9W7WBL3_TRIRA</name>
<dbReference type="OrthoDB" id="2390104at2759"/>
<dbReference type="Gene3D" id="3.30.60.160">
    <property type="match status" value="1"/>
</dbReference>
<dbReference type="EMBL" id="JAFHDT010000021">
    <property type="protein sequence ID" value="KAI7794101.1"/>
    <property type="molecule type" value="Genomic_DNA"/>
</dbReference>
<dbReference type="CDD" id="cd09577">
    <property type="entry name" value="SAM_Ph1_2_3"/>
    <property type="match status" value="1"/>
</dbReference>
<dbReference type="InterPro" id="IPR038603">
    <property type="entry name" value="Znf_FCS_sf"/>
</dbReference>
<dbReference type="GO" id="GO:0003677">
    <property type="term" value="F:DNA binding"/>
    <property type="evidence" value="ECO:0007669"/>
    <property type="project" value="UniProtKB-KW"/>
</dbReference>
<dbReference type="Pfam" id="PF00536">
    <property type="entry name" value="SAM_1"/>
    <property type="match status" value="1"/>
</dbReference>
<feature type="compositionally biased region" description="Polar residues" evidence="9">
    <location>
        <begin position="257"/>
        <end position="269"/>
    </location>
</feature>
<dbReference type="PROSITE" id="PS50105">
    <property type="entry name" value="SAM_DOMAIN"/>
    <property type="match status" value="1"/>
</dbReference>
<keyword evidence="6" id="KW-0238">DNA-binding</keyword>
<evidence type="ECO:0000256" key="8">
    <source>
        <dbReference type="PROSITE-ProRule" id="PRU00367"/>
    </source>
</evidence>
<keyword evidence="5" id="KW-0862">Zinc</keyword>
<evidence type="ECO:0000313" key="13">
    <source>
        <dbReference type="Proteomes" id="UP001059041"/>
    </source>
</evidence>
<organism evidence="12 13">
    <name type="scientific">Triplophysa rosa</name>
    <name type="common">Cave loach</name>
    <dbReference type="NCBI Taxonomy" id="992332"/>
    <lineage>
        <taxon>Eukaryota</taxon>
        <taxon>Metazoa</taxon>
        <taxon>Chordata</taxon>
        <taxon>Craniata</taxon>
        <taxon>Vertebrata</taxon>
        <taxon>Euteleostomi</taxon>
        <taxon>Actinopterygii</taxon>
        <taxon>Neopterygii</taxon>
        <taxon>Teleostei</taxon>
        <taxon>Ostariophysi</taxon>
        <taxon>Cypriniformes</taxon>
        <taxon>Nemacheilidae</taxon>
        <taxon>Triplophysa</taxon>
    </lineage>
</organism>
<dbReference type="InterPro" id="IPR001660">
    <property type="entry name" value="SAM"/>
</dbReference>
<dbReference type="InterPro" id="IPR012313">
    <property type="entry name" value="Znf_FCS"/>
</dbReference>
<dbReference type="InterPro" id="IPR050548">
    <property type="entry name" value="PcG_chromatin_remod_factors"/>
</dbReference>
<dbReference type="GO" id="GO:0003682">
    <property type="term" value="F:chromatin binding"/>
    <property type="evidence" value="ECO:0007669"/>
    <property type="project" value="TreeGrafter"/>
</dbReference>
<dbReference type="FunFam" id="1.10.150.50:FF:000011">
    <property type="entry name" value="Polyhomeotic-like protein 2 isoform 1"/>
    <property type="match status" value="1"/>
</dbReference>
<evidence type="ECO:0000256" key="5">
    <source>
        <dbReference type="ARBA" id="ARBA00022833"/>
    </source>
</evidence>
<dbReference type="Gene3D" id="1.10.150.50">
    <property type="entry name" value="Transcription Factor, Ets-1"/>
    <property type="match status" value="1"/>
</dbReference>
<feature type="compositionally biased region" description="Low complexity" evidence="9">
    <location>
        <begin position="700"/>
        <end position="712"/>
    </location>
</feature>
<evidence type="ECO:0000256" key="7">
    <source>
        <dbReference type="ARBA" id="ARBA00023242"/>
    </source>
</evidence>
<feature type="region of interest" description="Disordered" evidence="9">
    <location>
        <begin position="517"/>
        <end position="550"/>
    </location>
</feature>